<reference evidence="1 2" key="1">
    <citation type="submission" date="2023-07" db="EMBL/GenBank/DDBJ databases">
        <title>Functional and genomic diversity of the sorghum phyllosphere microbiome.</title>
        <authorList>
            <person name="Shade A."/>
        </authorList>
    </citation>
    <scope>NUCLEOTIDE SEQUENCE [LARGE SCALE GENOMIC DNA]</scope>
    <source>
        <strain evidence="1 2">SORGH_AS_1064</strain>
    </source>
</reference>
<keyword evidence="2" id="KW-1185">Reference proteome</keyword>
<name>A0ABU0TFV2_9FLAO</name>
<sequence>MGIKYFLLVVFFFVCIRVFAQNDAIRLTINLYPVQMLTLEAQPEVDENMDMVMPEKRQLIISSPSGFQVDASHGSEYTKKMHDLRAKRSSVKTLCNRVHHLFETARGAVEKKYSIDKSMEKIIQKIGCSDNENSDHLVLTLISQ</sequence>
<organism evidence="1 2">
    <name type="scientific">Chryseobacterium camelliae</name>
    <dbReference type="NCBI Taxonomy" id="1265445"/>
    <lineage>
        <taxon>Bacteria</taxon>
        <taxon>Pseudomonadati</taxon>
        <taxon>Bacteroidota</taxon>
        <taxon>Flavobacteriia</taxon>
        <taxon>Flavobacteriales</taxon>
        <taxon>Weeksellaceae</taxon>
        <taxon>Chryseobacterium group</taxon>
        <taxon>Chryseobacterium</taxon>
    </lineage>
</organism>
<evidence type="ECO:0000313" key="2">
    <source>
        <dbReference type="Proteomes" id="UP001225072"/>
    </source>
</evidence>
<dbReference type="EMBL" id="JAUTAL010000001">
    <property type="protein sequence ID" value="MDQ1095940.1"/>
    <property type="molecule type" value="Genomic_DNA"/>
</dbReference>
<dbReference type="Proteomes" id="UP001225072">
    <property type="component" value="Unassembled WGS sequence"/>
</dbReference>
<evidence type="ECO:0000313" key="1">
    <source>
        <dbReference type="EMBL" id="MDQ1095940.1"/>
    </source>
</evidence>
<comment type="caution">
    <text evidence="1">The sequence shown here is derived from an EMBL/GenBank/DDBJ whole genome shotgun (WGS) entry which is preliminary data.</text>
</comment>
<dbReference type="RefSeq" id="WP_307447463.1">
    <property type="nucleotide sequence ID" value="NZ_JAUTAL010000001.1"/>
</dbReference>
<proteinExistence type="predicted"/>
<accession>A0ABU0TFV2</accession>
<gene>
    <name evidence="1" type="ORF">QE404_001087</name>
</gene>
<protein>
    <submittedName>
        <fullName evidence="1">Uncharacterized protein</fullName>
    </submittedName>
</protein>